<dbReference type="OrthoDB" id="5638018at2"/>
<dbReference type="EMBL" id="CP001736">
    <property type="protein sequence ID" value="ADB31670.1"/>
    <property type="molecule type" value="Genomic_DNA"/>
</dbReference>
<dbReference type="Proteomes" id="UP000007967">
    <property type="component" value="Chromosome"/>
</dbReference>
<keyword evidence="2" id="KW-1185">Reference proteome</keyword>
<gene>
    <name evidence="1" type="ordered locus">Kfla_2602</name>
</gene>
<reference evidence="2" key="1">
    <citation type="submission" date="2009-09" db="EMBL/GenBank/DDBJ databases">
        <title>The complete genome of Kribbella flavida DSM 17836.</title>
        <authorList>
            <consortium name="US DOE Joint Genome Institute (JGI-PGF)"/>
            <person name="Lucas S."/>
            <person name="Copeland A."/>
            <person name="Lapidus A."/>
            <person name="Glavina del Rio T."/>
            <person name="Dalin E."/>
            <person name="Tice H."/>
            <person name="Bruce D."/>
            <person name="Goodwin L."/>
            <person name="Pitluck S."/>
            <person name="Kyrpides N."/>
            <person name="Mavromatis K."/>
            <person name="Ivanova N."/>
            <person name="Saunders E."/>
            <person name="Brettin T."/>
            <person name="Detter J.C."/>
            <person name="Han C."/>
            <person name="Larimer F."/>
            <person name="Land M."/>
            <person name="Hauser L."/>
            <person name="Markowitz V."/>
            <person name="Cheng J.-F."/>
            <person name="Hugenholtz P."/>
            <person name="Woyke T."/>
            <person name="Wu D."/>
            <person name="Pukall R."/>
            <person name="Klenk H.-P."/>
            <person name="Eisen J.A."/>
        </authorList>
    </citation>
    <scope>NUCLEOTIDE SEQUENCE [LARGE SCALE GENOMIC DNA]</scope>
    <source>
        <strain evidence="2">DSM 17836 / JCM 10339 / NBRC 14399</strain>
    </source>
</reference>
<evidence type="ECO:0000313" key="2">
    <source>
        <dbReference type="Proteomes" id="UP000007967"/>
    </source>
</evidence>
<dbReference type="InterPro" id="IPR009297">
    <property type="entry name" value="DUF952"/>
</dbReference>
<dbReference type="HOGENOM" id="CLU_129452_1_1_11"/>
<sequence>MAMIYHLASGPEWEAATAARAYRMSTRGKSLDDGATFIHAARPEQVGLVANFVYADVTEPLCLLTIDTERLVSAVCDEDLDGSGMAFPHIYGPLNPDAVVAVTPYERGADGRWPDVVPQAVS</sequence>
<dbReference type="RefSeq" id="WP_012920226.1">
    <property type="nucleotide sequence ID" value="NC_013729.1"/>
</dbReference>
<protein>
    <recommendedName>
        <fullName evidence="3">DUF952 domain-containing protein</fullName>
    </recommendedName>
</protein>
<dbReference type="KEGG" id="kfl:Kfla_2602"/>
<dbReference type="AlphaFoldDB" id="D2PXM8"/>
<dbReference type="SUPFAM" id="SSF56399">
    <property type="entry name" value="ADP-ribosylation"/>
    <property type="match status" value="1"/>
</dbReference>
<organism evidence="1 2">
    <name type="scientific">Kribbella flavida (strain DSM 17836 / JCM 10339 / NBRC 14399)</name>
    <dbReference type="NCBI Taxonomy" id="479435"/>
    <lineage>
        <taxon>Bacteria</taxon>
        <taxon>Bacillati</taxon>
        <taxon>Actinomycetota</taxon>
        <taxon>Actinomycetes</taxon>
        <taxon>Propionibacteriales</taxon>
        <taxon>Kribbellaceae</taxon>
        <taxon>Kribbella</taxon>
    </lineage>
</organism>
<proteinExistence type="predicted"/>
<dbReference type="STRING" id="479435.Kfla_2602"/>
<dbReference type="Pfam" id="PF06108">
    <property type="entry name" value="DUF952"/>
    <property type="match status" value="1"/>
</dbReference>
<name>D2PXM8_KRIFD</name>
<dbReference type="PANTHER" id="PTHR34129">
    <property type="entry name" value="BLR1139 PROTEIN"/>
    <property type="match status" value="1"/>
</dbReference>
<dbReference type="eggNOG" id="COG3502">
    <property type="taxonomic scope" value="Bacteria"/>
</dbReference>
<accession>D2PXM8</accession>
<evidence type="ECO:0000313" key="1">
    <source>
        <dbReference type="EMBL" id="ADB31670.1"/>
    </source>
</evidence>
<reference evidence="1 2" key="2">
    <citation type="journal article" date="2010" name="Stand. Genomic Sci.">
        <title>Complete genome sequence of Kribbella flavida type strain (IFO 14399).</title>
        <authorList>
            <person name="Pukall R."/>
            <person name="Lapidus A."/>
            <person name="Glavina Del Rio T."/>
            <person name="Copeland A."/>
            <person name="Tice H."/>
            <person name="Cheng J.-F."/>
            <person name="Lucas S."/>
            <person name="Chen F."/>
            <person name="Nolan M."/>
            <person name="LaButti K."/>
            <person name="Pati A."/>
            <person name="Ivanova N."/>
            <person name="Mavrommatis K."/>
            <person name="Mikhailova N."/>
            <person name="Pitluck S."/>
            <person name="Bruce D."/>
            <person name="Goodwin L."/>
            <person name="Land M."/>
            <person name="Hauser L."/>
            <person name="Chang Y.-J."/>
            <person name="Jeffries C.D."/>
            <person name="Chen A."/>
            <person name="Palaniappan K."/>
            <person name="Chain P."/>
            <person name="Rohde M."/>
            <person name="Goeker M."/>
            <person name="Bristow J."/>
            <person name="Eisen J.A."/>
            <person name="Markowitz V."/>
            <person name="Hugenholtz P."/>
            <person name="Kyrpides N.C."/>
            <person name="Klenk H.-P."/>
            <person name="Brettin T."/>
        </authorList>
    </citation>
    <scope>NUCLEOTIDE SEQUENCE [LARGE SCALE GENOMIC DNA]</scope>
    <source>
        <strain evidence="2">DSM 17836 / JCM 10339 / NBRC 14399</strain>
    </source>
</reference>
<dbReference type="PANTHER" id="PTHR34129:SF1">
    <property type="entry name" value="DUF952 DOMAIN-CONTAINING PROTEIN"/>
    <property type="match status" value="1"/>
</dbReference>
<evidence type="ECO:0008006" key="3">
    <source>
        <dbReference type="Google" id="ProtNLM"/>
    </source>
</evidence>
<dbReference type="Gene3D" id="3.20.170.20">
    <property type="entry name" value="Protein of unknown function DUF952"/>
    <property type="match status" value="1"/>
</dbReference>